<accession>A0ABW6A7M1</accession>
<protein>
    <submittedName>
        <fullName evidence="2">Uncharacterized protein</fullName>
    </submittedName>
</protein>
<dbReference type="RefSeq" id="WP_386100922.1">
    <property type="nucleotide sequence ID" value="NZ_JBHUOZ010000003.1"/>
</dbReference>
<keyword evidence="3" id="KW-1185">Reference proteome</keyword>
<evidence type="ECO:0000313" key="2">
    <source>
        <dbReference type="EMBL" id="MFD2921159.1"/>
    </source>
</evidence>
<dbReference type="EMBL" id="JBHUOZ010000003">
    <property type="protein sequence ID" value="MFD2921159.1"/>
    <property type="molecule type" value="Genomic_DNA"/>
</dbReference>
<keyword evidence="1" id="KW-0732">Signal</keyword>
<dbReference type="Proteomes" id="UP001597511">
    <property type="component" value="Unassembled WGS sequence"/>
</dbReference>
<gene>
    <name evidence="2" type="ORF">ACFS6H_15645</name>
</gene>
<feature type="signal peptide" evidence="1">
    <location>
        <begin position="1"/>
        <end position="24"/>
    </location>
</feature>
<evidence type="ECO:0000256" key="1">
    <source>
        <dbReference type="SAM" id="SignalP"/>
    </source>
</evidence>
<organism evidence="2 3">
    <name type="scientific">Terrimonas rubra</name>
    <dbReference type="NCBI Taxonomy" id="1035890"/>
    <lineage>
        <taxon>Bacteria</taxon>
        <taxon>Pseudomonadati</taxon>
        <taxon>Bacteroidota</taxon>
        <taxon>Chitinophagia</taxon>
        <taxon>Chitinophagales</taxon>
        <taxon>Chitinophagaceae</taxon>
        <taxon>Terrimonas</taxon>
    </lineage>
</organism>
<name>A0ABW6A7M1_9BACT</name>
<sequence>MKKTVFIRLTLLLLTILLTQSPEASNNSNKLLKDEIKAGSWPVFAGVRSTALEL</sequence>
<proteinExistence type="predicted"/>
<comment type="caution">
    <text evidence="2">The sequence shown here is derived from an EMBL/GenBank/DDBJ whole genome shotgun (WGS) entry which is preliminary data.</text>
</comment>
<feature type="chain" id="PRO_5045498358" evidence="1">
    <location>
        <begin position="25"/>
        <end position="54"/>
    </location>
</feature>
<evidence type="ECO:0000313" key="3">
    <source>
        <dbReference type="Proteomes" id="UP001597511"/>
    </source>
</evidence>
<reference evidence="3" key="1">
    <citation type="journal article" date="2019" name="Int. J. Syst. Evol. Microbiol.">
        <title>The Global Catalogue of Microorganisms (GCM) 10K type strain sequencing project: providing services to taxonomists for standard genome sequencing and annotation.</title>
        <authorList>
            <consortium name="The Broad Institute Genomics Platform"/>
            <consortium name="The Broad Institute Genome Sequencing Center for Infectious Disease"/>
            <person name="Wu L."/>
            <person name="Ma J."/>
        </authorList>
    </citation>
    <scope>NUCLEOTIDE SEQUENCE [LARGE SCALE GENOMIC DNA]</scope>
    <source>
        <strain evidence="3">KCTC 23299</strain>
    </source>
</reference>